<name>A0A679G5V9_9GAMM</name>
<feature type="domain" description="Formyl transferase N-terminal" evidence="9">
    <location>
        <begin position="7"/>
        <end position="184"/>
    </location>
</feature>
<evidence type="ECO:0000313" key="12">
    <source>
        <dbReference type="Proteomes" id="UP000501237"/>
    </source>
</evidence>
<comment type="catalytic activity">
    <reaction evidence="7 8">
        <text>L-methionyl-tRNA(fMet) + (6R)-10-formyltetrahydrofolate = N-formyl-L-methionyl-tRNA(fMet) + (6S)-5,6,7,8-tetrahydrofolate + H(+)</text>
        <dbReference type="Rhea" id="RHEA:24380"/>
        <dbReference type="Rhea" id="RHEA-COMP:9952"/>
        <dbReference type="Rhea" id="RHEA-COMP:9953"/>
        <dbReference type="ChEBI" id="CHEBI:15378"/>
        <dbReference type="ChEBI" id="CHEBI:57453"/>
        <dbReference type="ChEBI" id="CHEBI:78530"/>
        <dbReference type="ChEBI" id="CHEBI:78844"/>
        <dbReference type="ChEBI" id="CHEBI:195366"/>
        <dbReference type="EC" id="2.1.2.9"/>
    </reaction>
</comment>
<dbReference type="Pfam" id="PF02911">
    <property type="entry name" value="Formyl_trans_C"/>
    <property type="match status" value="1"/>
</dbReference>
<dbReference type="AlphaFoldDB" id="A0A679G5V9"/>
<dbReference type="InterPro" id="IPR011034">
    <property type="entry name" value="Formyl_transferase-like_C_sf"/>
</dbReference>
<gene>
    <name evidence="8 11" type="primary">fmt</name>
    <name evidence="11" type="ORF">PtoMrB4_00180</name>
</gene>
<comment type="function">
    <text evidence="1 8">Attaches a formyl group to the free amino group of methionyl-tRNA(fMet). The formyl group appears to play a dual role in the initiator identity of N-formylmethionyl-tRNA by promoting its recognition by IF2 and preventing the misappropriation of this tRNA by the elongation apparatus.</text>
</comment>
<dbReference type="InterPro" id="IPR005794">
    <property type="entry name" value="Fmt"/>
</dbReference>
<evidence type="ECO:0000259" key="10">
    <source>
        <dbReference type="Pfam" id="PF02911"/>
    </source>
</evidence>
<dbReference type="InterPro" id="IPR002376">
    <property type="entry name" value="Formyl_transf_N"/>
</dbReference>
<feature type="domain" description="Formyl transferase C-terminal" evidence="10">
    <location>
        <begin position="207"/>
        <end position="302"/>
    </location>
</feature>
<protein>
    <recommendedName>
        <fullName evidence="4 8">Methionyl-tRNA formyltransferase</fullName>
        <ecNumber evidence="3 8">2.1.2.9</ecNumber>
    </recommendedName>
</protein>
<dbReference type="InterPro" id="IPR044135">
    <property type="entry name" value="Met-tRNA-FMT_C"/>
</dbReference>
<feature type="binding site" evidence="8">
    <location>
        <begin position="113"/>
        <end position="116"/>
    </location>
    <ligand>
        <name>(6S)-5,6,7,8-tetrahydrofolate</name>
        <dbReference type="ChEBI" id="CHEBI:57453"/>
    </ligand>
</feature>
<dbReference type="InterPro" id="IPR037022">
    <property type="entry name" value="Formyl_trans_C_sf"/>
</dbReference>
<dbReference type="GO" id="GO:0004479">
    <property type="term" value="F:methionyl-tRNA formyltransferase activity"/>
    <property type="evidence" value="ECO:0007669"/>
    <property type="project" value="UniProtKB-UniRule"/>
</dbReference>
<evidence type="ECO:0000256" key="8">
    <source>
        <dbReference type="HAMAP-Rule" id="MF_00182"/>
    </source>
</evidence>
<dbReference type="PANTHER" id="PTHR11138:SF5">
    <property type="entry name" value="METHIONYL-TRNA FORMYLTRANSFERASE, MITOCHONDRIAL"/>
    <property type="match status" value="1"/>
</dbReference>
<dbReference type="GO" id="GO:0005829">
    <property type="term" value="C:cytosol"/>
    <property type="evidence" value="ECO:0007669"/>
    <property type="project" value="TreeGrafter"/>
</dbReference>
<evidence type="ECO:0000256" key="7">
    <source>
        <dbReference type="ARBA" id="ARBA00048558"/>
    </source>
</evidence>
<dbReference type="FunFam" id="3.40.50.12230:FF:000001">
    <property type="entry name" value="Methionyl-tRNA formyltransferase"/>
    <property type="match status" value="1"/>
</dbReference>
<dbReference type="SUPFAM" id="SSF53328">
    <property type="entry name" value="Formyltransferase"/>
    <property type="match status" value="1"/>
</dbReference>
<dbReference type="KEGG" id="poj:PtoMrB4_00180"/>
<dbReference type="InterPro" id="IPR036477">
    <property type="entry name" value="Formyl_transf_N_sf"/>
</dbReference>
<dbReference type="InterPro" id="IPR001555">
    <property type="entry name" value="GART_AS"/>
</dbReference>
<dbReference type="InterPro" id="IPR005793">
    <property type="entry name" value="Formyl_trans_C"/>
</dbReference>
<keyword evidence="6 8" id="KW-0648">Protein biosynthesis</keyword>
<dbReference type="InterPro" id="IPR041711">
    <property type="entry name" value="Met-tRNA-FMT_N"/>
</dbReference>
<evidence type="ECO:0000256" key="2">
    <source>
        <dbReference type="ARBA" id="ARBA00010699"/>
    </source>
</evidence>
<organism evidence="11 12">
    <name type="scientific">Metapseudomonas otitidis</name>
    <dbReference type="NCBI Taxonomy" id="319939"/>
    <lineage>
        <taxon>Bacteria</taxon>
        <taxon>Pseudomonadati</taxon>
        <taxon>Pseudomonadota</taxon>
        <taxon>Gammaproteobacteria</taxon>
        <taxon>Pseudomonadales</taxon>
        <taxon>Pseudomonadaceae</taxon>
        <taxon>Metapseudomonas</taxon>
    </lineage>
</organism>
<keyword evidence="5 8" id="KW-0808">Transferase</keyword>
<dbReference type="CDD" id="cd08646">
    <property type="entry name" value="FMT_core_Met-tRNA-FMT_N"/>
    <property type="match status" value="1"/>
</dbReference>
<dbReference type="HAMAP" id="MF_00182">
    <property type="entry name" value="Formyl_trans"/>
    <property type="match status" value="1"/>
</dbReference>
<accession>A0A679G5V9</accession>
<dbReference type="PANTHER" id="PTHR11138">
    <property type="entry name" value="METHIONYL-TRNA FORMYLTRANSFERASE"/>
    <property type="match status" value="1"/>
</dbReference>
<dbReference type="PROSITE" id="PS00373">
    <property type="entry name" value="GART"/>
    <property type="match status" value="1"/>
</dbReference>
<dbReference type="EMBL" id="AP022642">
    <property type="protein sequence ID" value="BCA26041.1"/>
    <property type="molecule type" value="Genomic_DNA"/>
</dbReference>
<comment type="similarity">
    <text evidence="2 8">Belongs to the Fmt family.</text>
</comment>
<dbReference type="NCBIfam" id="TIGR00460">
    <property type="entry name" value="fmt"/>
    <property type="match status" value="1"/>
</dbReference>
<dbReference type="GeneID" id="57395226"/>
<sequence length="314" mass="33294">MTQALRLVFAGTPEFAAEHLKALLDTPHQIVAVYTQPDRPAGRGQKLMPSPVKQLALQHGLPVLQPPTLRDPAAQEELRALAPDLMVVVAYGLILPQVVLDIPRLGCINSHASLLPRWRGAAPIQRAVQAGDAESGVTVMQMEAGLDTGPMLLKVTTPITAGDTGGSLHDRLAQLGPQAVVQAIAGLAAGTLQGEVQDDALATYAHKLNKDEARIDWSRPADELERLVRAFNPWPICHSTLDGQPLKVLAAEPAEGRGQPGQILDASKDGLTVACGAGALRLTRLQLPGGKPLAFADLYNSRREQFAPGQVLGA</sequence>
<dbReference type="EC" id="2.1.2.9" evidence="3 8"/>
<dbReference type="Gene3D" id="3.10.25.10">
    <property type="entry name" value="Formyl transferase, C-terminal domain"/>
    <property type="match status" value="1"/>
</dbReference>
<dbReference type="RefSeq" id="WP_172432207.1">
    <property type="nucleotide sequence ID" value="NZ_AP022642.1"/>
</dbReference>
<evidence type="ECO:0000256" key="3">
    <source>
        <dbReference type="ARBA" id="ARBA00012261"/>
    </source>
</evidence>
<dbReference type="SUPFAM" id="SSF50486">
    <property type="entry name" value="FMT C-terminal domain-like"/>
    <property type="match status" value="1"/>
</dbReference>
<reference evidence="11 12" key="1">
    <citation type="journal article" date="2020" name="Microbiol. Resour. Announc.">
        <title>Complete genome sequence of Pseudomonas otitidis strain MrB4, isolated from Lake Biwa in Japan.</title>
        <authorList>
            <person name="Miyazaki K."/>
            <person name="Hase E."/>
            <person name="Maruya T."/>
        </authorList>
    </citation>
    <scope>NUCLEOTIDE SEQUENCE [LARGE SCALE GENOMIC DNA]</scope>
    <source>
        <strain evidence="11 12">MrB4</strain>
    </source>
</reference>
<dbReference type="FunFam" id="3.40.50.170:FF:000003">
    <property type="entry name" value="Methionyl-tRNA formyltransferase"/>
    <property type="match status" value="1"/>
</dbReference>
<proteinExistence type="inferred from homology"/>
<evidence type="ECO:0000256" key="6">
    <source>
        <dbReference type="ARBA" id="ARBA00022917"/>
    </source>
</evidence>
<dbReference type="Pfam" id="PF00551">
    <property type="entry name" value="Formyl_trans_N"/>
    <property type="match status" value="1"/>
</dbReference>
<evidence type="ECO:0000313" key="11">
    <source>
        <dbReference type="EMBL" id="BCA26041.1"/>
    </source>
</evidence>
<dbReference type="CDD" id="cd08704">
    <property type="entry name" value="Met_tRNA_FMT_C"/>
    <property type="match status" value="1"/>
</dbReference>
<dbReference type="Gene3D" id="3.40.50.170">
    <property type="entry name" value="Formyl transferase, N-terminal domain"/>
    <property type="match status" value="1"/>
</dbReference>
<evidence type="ECO:0000259" key="9">
    <source>
        <dbReference type="Pfam" id="PF00551"/>
    </source>
</evidence>
<evidence type="ECO:0000256" key="1">
    <source>
        <dbReference type="ARBA" id="ARBA00002606"/>
    </source>
</evidence>
<evidence type="ECO:0000256" key="5">
    <source>
        <dbReference type="ARBA" id="ARBA00022679"/>
    </source>
</evidence>
<dbReference type="Proteomes" id="UP000501237">
    <property type="component" value="Chromosome"/>
</dbReference>
<evidence type="ECO:0000256" key="4">
    <source>
        <dbReference type="ARBA" id="ARBA00016014"/>
    </source>
</evidence>